<proteinExistence type="predicted"/>
<feature type="transmembrane region" description="Helical" evidence="1">
    <location>
        <begin position="6"/>
        <end position="24"/>
    </location>
</feature>
<evidence type="ECO:0000313" key="2">
    <source>
        <dbReference type="EMBL" id="QHT18480.1"/>
    </source>
</evidence>
<sequence length="76" mass="8738">MLDRFRLIPFLVGLAAGFFAMSVYKQEKQFILQYPHPSEATKKIFRDPNGMCYSYSVHEVDCDANEGTLKEYPVQG</sequence>
<protein>
    <submittedName>
        <fullName evidence="2">Uncharacterized protein</fullName>
    </submittedName>
</protein>
<keyword evidence="1" id="KW-1133">Transmembrane helix</keyword>
<accession>A0A6C0DQM1</accession>
<keyword evidence="1" id="KW-0812">Transmembrane</keyword>
<organism evidence="2">
    <name type="scientific">viral metagenome</name>
    <dbReference type="NCBI Taxonomy" id="1070528"/>
    <lineage>
        <taxon>unclassified sequences</taxon>
        <taxon>metagenomes</taxon>
        <taxon>organismal metagenomes</taxon>
    </lineage>
</organism>
<name>A0A6C0DQM1_9ZZZZ</name>
<dbReference type="EMBL" id="MN739656">
    <property type="protein sequence ID" value="QHT18480.1"/>
    <property type="molecule type" value="Genomic_DNA"/>
</dbReference>
<keyword evidence="1" id="KW-0472">Membrane</keyword>
<dbReference type="AlphaFoldDB" id="A0A6C0DQM1"/>
<evidence type="ECO:0000256" key="1">
    <source>
        <dbReference type="SAM" id="Phobius"/>
    </source>
</evidence>
<reference evidence="2" key="1">
    <citation type="journal article" date="2020" name="Nature">
        <title>Giant virus diversity and host interactions through global metagenomics.</title>
        <authorList>
            <person name="Schulz F."/>
            <person name="Roux S."/>
            <person name="Paez-Espino D."/>
            <person name="Jungbluth S."/>
            <person name="Walsh D.A."/>
            <person name="Denef V.J."/>
            <person name="McMahon K.D."/>
            <person name="Konstantinidis K.T."/>
            <person name="Eloe-Fadrosh E.A."/>
            <person name="Kyrpides N.C."/>
            <person name="Woyke T."/>
        </authorList>
    </citation>
    <scope>NUCLEOTIDE SEQUENCE</scope>
    <source>
        <strain evidence="2">GVMAG-M-3300023174-46</strain>
    </source>
</reference>